<dbReference type="Gene3D" id="2.30.30.290">
    <property type="entry name" value="YopX-like domains"/>
    <property type="match status" value="1"/>
</dbReference>
<reference evidence="2 3" key="1">
    <citation type="submission" date="2016-10" db="EMBL/GenBank/DDBJ databases">
        <authorList>
            <person name="de Groot N.N."/>
        </authorList>
    </citation>
    <scope>NUCLEOTIDE SEQUENCE [LARGE SCALE GENOMIC DNA]</scope>
    <source>
        <strain evidence="2 3">DSM 21771</strain>
    </source>
</reference>
<proteinExistence type="predicted"/>
<gene>
    <name evidence="2" type="ORF">SAMN04488123_12040</name>
</gene>
<dbReference type="EMBL" id="FNEN01000020">
    <property type="protein sequence ID" value="SDJ20328.1"/>
    <property type="molecule type" value="Genomic_DNA"/>
</dbReference>
<dbReference type="Pfam" id="PF09643">
    <property type="entry name" value="YopX"/>
    <property type="match status" value="1"/>
</dbReference>
<dbReference type="OrthoDB" id="1809393at2"/>
<dbReference type="InterPro" id="IPR019096">
    <property type="entry name" value="YopX_protein"/>
</dbReference>
<organism evidence="2 3">
    <name type="scientific">Natribacillus halophilus</name>
    <dbReference type="NCBI Taxonomy" id="549003"/>
    <lineage>
        <taxon>Bacteria</taxon>
        <taxon>Bacillati</taxon>
        <taxon>Bacillota</taxon>
        <taxon>Bacilli</taxon>
        <taxon>Bacillales</taxon>
        <taxon>Bacillaceae</taxon>
        <taxon>Natribacillus</taxon>
    </lineage>
</organism>
<sequence>MSREIKFRAWDRTAMQMYSWKSIQFNFYEHTVNDHIVVMQYTGLKDKNGTEIYEGDILFNPVLDCSYVVERDAVSPQILFNDPNKDYAEDYYDLDEEAEWSYIVIQGNIYENPGILEDNQ</sequence>
<evidence type="ECO:0000259" key="1">
    <source>
        <dbReference type="Pfam" id="PF09643"/>
    </source>
</evidence>
<evidence type="ECO:0000313" key="3">
    <source>
        <dbReference type="Proteomes" id="UP000198853"/>
    </source>
</evidence>
<keyword evidence="3" id="KW-1185">Reference proteome</keyword>
<name>A0A1G8RTN2_9BACI</name>
<accession>A0A1G8RTN2</accession>
<feature type="domain" description="YopX protein" evidence="1">
    <location>
        <begin position="31"/>
        <end position="117"/>
    </location>
</feature>
<dbReference type="InterPro" id="IPR023385">
    <property type="entry name" value="YopX-like_C"/>
</dbReference>
<dbReference type="AlphaFoldDB" id="A0A1G8RTN2"/>
<evidence type="ECO:0000313" key="2">
    <source>
        <dbReference type="EMBL" id="SDJ20328.1"/>
    </source>
</evidence>
<protein>
    <submittedName>
        <fullName evidence="2">Phage uncharacterized protein TIGR01671</fullName>
    </submittedName>
</protein>
<dbReference type="Proteomes" id="UP000198853">
    <property type="component" value="Unassembled WGS sequence"/>
</dbReference>
<dbReference type="RefSeq" id="WP_090399687.1">
    <property type="nucleotide sequence ID" value="NZ_FNEN01000020.1"/>
</dbReference>
<dbReference type="SUPFAM" id="SSF159006">
    <property type="entry name" value="YopX-like"/>
    <property type="match status" value="1"/>
</dbReference>